<dbReference type="InterPro" id="IPR038330">
    <property type="entry name" value="TspO/MBR-related_sf"/>
</dbReference>
<gene>
    <name evidence="7" type="ORF">ACFQ4G_02520</name>
</gene>
<protein>
    <submittedName>
        <fullName evidence="7">TspO/MBR family protein</fullName>
    </submittedName>
</protein>
<name>A0ABW3WVA8_9HYPH</name>
<sequence>MTTDLHAPRAPALSPWPRRILAIAPVAVTAVVGSLSTTPNIEGWYAGLAKPSFNPPNWLFPVAWTVLYTMIAASFWRLLGAMPTRGPSRGTWQLAVAAFVGQLVLNAAWTPTFFAAHLIGWGLIVVIAMFVMILWTIRLTWRFDRPAAWLLVPYAVWVAFATLLNAAIWQLN</sequence>
<evidence type="ECO:0000256" key="4">
    <source>
        <dbReference type="ARBA" id="ARBA00022989"/>
    </source>
</evidence>
<feature type="transmembrane region" description="Helical" evidence="6">
    <location>
        <begin position="147"/>
        <end position="169"/>
    </location>
</feature>
<dbReference type="PANTHER" id="PTHR10057">
    <property type="entry name" value="PERIPHERAL-TYPE BENZODIAZEPINE RECEPTOR"/>
    <property type="match status" value="1"/>
</dbReference>
<comment type="caution">
    <text evidence="7">The sequence shown here is derived from an EMBL/GenBank/DDBJ whole genome shotgun (WGS) entry which is preliminary data.</text>
</comment>
<evidence type="ECO:0000313" key="7">
    <source>
        <dbReference type="EMBL" id="MFD1300460.1"/>
    </source>
</evidence>
<dbReference type="PIRSF" id="PIRSF005859">
    <property type="entry name" value="PBR"/>
    <property type="match status" value="1"/>
</dbReference>
<dbReference type="Pfam" id="PF03073">
    <property type="entry name" value="TspO_MBR"/>
    <property type="match status" value="1"/>
</dbReference>
<feature type="transmembrane region" description="Helical" evidence="6">
    <location>
        <begin position="20"/>
        <end position="38"/>
    </location>
</feature>
<evidence type="ECO:0000256" key="6">
    <source>
        <dbReference type="SAM" id="Phobius"/>
    </source>
</evidence>
<comment type="similarity">
    <text evidence="2">Belongs to the TspO/BZRP family.</text>
</comment>
<dbReference type="InterPro" id="IPR004307">
    <property type="entry name" value="TspO_MBR"/>
</dbReference>
<keyword evidence="5 6" id="KW-0472">Membrane</keyword>
<feature type="transmembrane region" description="Helical" evidence="6">
    <location>
        <begin position="91"/>
        <end position="109"/>
    </location>
</feature>
<keyword evidence="3 6" id="KW-0812">Transmembrane</keyword>
<evidence type="ECO:0000256" key="5">
    <source>
        <dbReference type="ARBA" id="ARBA00023136"/>
    </source>
</evidence>
<dbReference type="RefSeq" id="WP_238203347.1">
    <property type="nucleotide sequence ID" value="NZ_JBHTND010000002.1"/>
</dbReference>
<proteinExistence type="inferred from homology"/>
<dbReference type="Proteomes" id="UP001597176">
    <property type="component" value="Unassembled WGS sequence"/>
</dbReference>
<dbReference type="CDD" id="cd15904">
    <property type="entry name" value="TSPO_MBR"/>
    <property type="match status" value="1"/>
</dbReference>
<accession>A0ABW3WVA8</accession>
<feature type="transmembrane region" description="Helical" evidence="6">
    <location>
        <begin position="115"/>
        <end position="135"/>
    </location>
</feature>
<evidence type="ECO:0000256" key="1">
    <source>
        <dbReference type="ARBA" id="ARBA00004141"/>
    </source>
</evidence>
<dbReference type="Gene3D" id="1.20.1260.100">
    <property type="entry name" value="TspO/MBR protein"/>
    <property type="match status" value="1"/>
</dbReference>
<organism evidence="7 8">
    <name type="scientific">Methylobacterium marchantiae</name>
    <dbReference type="NCBI Taxonomy" id="600331"/>
    <lineage>
        <taxon>Bacteria</taxon>
        <taxon>Pseudomonadati</taxon>
        <taxon>Pseudomonadota</taxon>
        <taxon>Alphaproteobacteria</taxon>
        <taxon>Hyphomicrobiales</taxon>
        <taxon>Methylobacteriaceae</taxon>
        <taxon>Methylobacterium</taxon>
    </lineage>
</organism>
<keyword evidence="8" id="KW-1185">Reference proteome</keyword>
<dbReference type="PANTHER" id="PTHR10057:SF0">
    <property type="entry name" value="TRANSLOCATOR PROTEIN"/>
    <property type="match status" value="1"/>
</dbReference>
<feature type="transmembrane region" description="Helical" evidence="6">
    <location>
        <begin position="58"/>
        <end position="79"/>
    </location>
</feature>
<evidence type="ECO:0000256" key="2">
    <source>
        <dbReference type="ARBA" id="ARBA00007524"/>
    </source>
</evidence>
<dbReference type="EMBL" id="JBHTND010000002">
    <property type="protein sequence ID" value="MFD1300460.1"/>
    <property type="molecule type" value="Genomic_DNA"/>
</dbReference>
<keyword evidence="4 6" id="KW-1133">Transmembrane helix</keyword>
<evidence type="ECO:0000256" key="3">
    <source>
        <dbReference type="ARBA" id="ARBA00022692"/>
    </source>
</evidence>
<evidence type="ECO:0000313" key="8">
    <source>
        <dbReference type="Proteomes" id="UP001597176"/>
    </source>
</evidence>
<comment type="subcellular location">
    <subcellularLocation>
        <location evidence="1">Membrane</location>
        <topology evidence="1">Multi-pass membrane protein</topology>
    </subcellularLocation>
</comment>
<reference evidence="8" key="1">
    <citation type="journal article" date="2019" name="Int. J. Syst. Evol. Microbiol.">
        <title>The Global Catalogue of Microorganisms (GCM) 10K type strain sequencing project: providing services to taxonomists for standard genome sequencing and annotation.</title>
        <authorList>
            <consortium name="The Broad Institute Genomics Platform"/>
            <consortium name="The Broad Institute Genome Sequencing Center for Infectious Disease"/>
            <person name="Wu L."/>
            <person name="Ma J."/>
        </authorList>
    </citation>
    <scope>NUCLEOTIDE SEQUENCE [LARGE SCALE GENOMIC DNA]</scope>
    <source>
        <strain evidence="8">CCUG 56108</strain>
    </source>
</reference>